<dbReference type="SUPFAM" id="SSF54637">
    <property type="entry name" value="Thioesterase/thiol ester dehydrase-isomerase"/>
    <property type="match status" value="1"/>
</dbReference>
<dbReference type="InterPro" id="IPR029069">
    <property type="entry name" value="HotDog_dom_sf"/>
</dbReference>
<name>A0ABT6R374_9BACL</name>
<organism evidence="2 3">
    <name type="scientific">Exiguobacterium antarcticum</name>
    <dbReference type="NCBI Taxonomy" id="132920"/>
    <lineage>
        <taxon>Bacteria</taxon>
        <taxon>Bacillati</taxon>
        <taxon>Bacillota</taxon>
        <taxon>Bacilli</taxon>
        <taxon>Bacillales</taxon>
        <taxon>Bacillales Family XII. Incertae Sedis</taxon>
        <taxon>Exiguobacterium</taxon>
    </lineage>
</organism>
<dbReference type="PANTHER" id="PTHR36934:SF1">
    <property type="entry name" value="THIOESTERASE DOMAIN-CONTAINING PROTEIN"/>
    <property type="match status" value="1"/>
</dbReference>
<sequence>MKNGLSLGDSAVIEAIVTEEMFAQFEGVVVHPAYSTVSMVYHMEWAARKLILPYLEEQEEGVGGAVSLKHLGMATLGSNIRIEAIVIELTPDRVLAKVEVRHGDRVIGLGEVKQIILNKQLIQEKLTPRVF</sequence>
<proteinExistence type="predicted"/>
<dbReference type="Pfam" id="PF22636">
    <property type="entry name" value="FlK"/>
    <property type="match status" value="1"/>
</dbReference>
<dbReference type="InterPro" id="IPR054485">
    <property type="entry name" value="FlK-like_dom"/>
</dbReference>
<accession>A0ABT6R374</accession>
<dbReference type="InterPro" id="IPR025540">
    <property type="entry name" value="FlK"/>
</dbReference>
<dbReference type="EMBL" id="JASBQV010000015">
    <property type="protein sequence ID" value="MDI3235397.1"/>
    <property type="molecule type" value="Genomic_DNA"/>
</dbReference>
<evidence type="ECO:0000313" key="3">
    <source>
        <dbReference type="Proteomes" id="UP001243286"/>
    </source>
</evidence>
<reference evidence="2 3" key="1">
    <citation type="submission" date="2023-04" db="EMBL/GenBank/DDBJ databases">
        <title>Antarctic isolates genomes.</title>
        <authorList>
            <person name="Dimov S.G."/>
        </authorList>
    </citation>
    <scope>NUCLEOTIDE SEQUENCE [LARGE SCALE GENOMIC DNA]</scope>
    <source>
        <strain evidence="2 3">AL19</strain>
    </source>
</reference>
<dbReference type="PANTHER" id="PTHR36934">
    <property type="entry name" value="BLR0278 PROTEIN"/>
    <property type="match status" value="1"/>
</dbReference>
<gene>
    <name evidence="2" type="ORF">QK289_10290</name>
</gene>
<dbReference type="Gene3D" id="3.10.129.10">
    <property type="entry name" value="Hotdog Thioesterase"/>
    <property type="match status" value="1"/>
</dbReference>
<dbReference type="RefSeq" id="WP_026830693.1">
    <property type="nucleotide sequence ID" value="NZ_JANJYY010000059.1"/>
</dbReference>
<feature type="domain" description="Fluoroacetyl-CoA-specific thioesterase-like" evidence="1">
    <location>
        <begin position="17"/>
        <end position="120"/>
    </location>
</feature>
<keyword evidence="3" id="KW-1185">Reference proteome</keyword>
<comment type="caution">
    <text evidence="2">The sequence shown here is derived from an EMBL/GenBank/DDBJ whole genome shotgun (WGS) entry which is preliminary data.</text>
</comment>
<evidence type="ECO:0000259" key="1">
    <source>
        <dbReference type="Pfam" id="PF22636"/>
    </source>
</evidence>
<protein>
    <submittedName>
        <fullName evidence="2">Thioesterase</fullName>
    </submittedName>
</protein>
<evidence type="ECO:0000313" key="2">
    <source>
        <dbReference type="EMBL" id="MDI3235397.1"/>
    </source>
</evidence>
<dbReference type="Proteomes" id="UP001243286">
    <property type="component" value="Unassembled WGS sequence"/>
</dbReference>